<reference evidence="3 4" key="1">
    <citation type="submission" date="2019-03" db="EMBL/GenBank/DDBJ databases">
        <authorList>
            <person name="Li J."/>
        </authorList>
    </citation>
    <scope>NUCLEOTIDE SEQUENCE [LARGE SCALE GENOMIC DNA]</scope>
    <source>
        <strain evidence="3 4">3058</strain>
    </source>
</reference>
<feature type="region of interest" description="Disordered" evidence="1">
    <location>
        <begin position="25"/>
        <end position="64"/>
    </location>
</feature>
<keyword evidence="4" id="KW-1185">Reference proteome</keyword>
<accession>A0A4Z1CG47</accession>
<comment type="caution">
    <text evidence="3">The sequence shown here is derived from an EMBL/GenBank/DDBJ whole genome shotgun (WGS) entry which is preliminary data.</text>
</comment>
<dbReference type="Proteomes" id="UP000297972">
    <property type="component" value="Unassembled WGS sequence"/>
</dbReference>
<evidence type="ECO:0000256" key="1">
    <source>
        <dbReference type="SAM" id="MobiDB-lite"/>
    </source>
</evidence>
<feature type="chain" id="PRO_5021365182" evidence="2">
    <location>
        <begin position="25"/>
        <end position="72"/>
    </location>
</feature>
<feature type="signal peptide" evidence="2">
    <location>
        <begin position="1"/>
        <end position="24"/>
    </location>
</feature>
<evidence type="ECO:0000313" key="4">
    <source>
        <dbReference type="Proteomes" id="UP000297972"/>
    </source>
</evidence>
<proteinExistence type="predicted"/>
<sequence length="72" mass="7240">MGKVRTRGWLAGLVAAAMTVSACAPMPAPQTGPASDPYGARSAPAPALPAPSAPHASTPDGAVRSFVQVMRR</sequence>
<protein>
    <submittedName>
        <fullName evidence="3">Uncharacterized protein</fullName>
    </submittedName>
</protein>
<name>A0A4Z1CG47_9RHOB</name>
<feature type="non-terminal residue" evidence="3">
    <location>
        <position position="72"/>
    </location>
</feature>
<dbReference type="EMBL" id="SRPG01000133">
    <property type="protein sequence ID" value="TGN57290.1"/>
    <property type="molecule type" value="Genomic_DNA"/>
</dbReference>
<organism evidence="3 4">
    <name type="scientific">Paracoccus liaowanqingii</name>
    <dbReference type="NCBI Taxonomy" id="2560053"/>
    <lineage>
        <taxon>Bacteria</taxon>
        <taxon>Pseudomonadati</taxon>
        <taxon>Pseudomonadota</taxon>
        <taxon>Alphaproteobacteria</taxon>
        <taxon>Rhodobacterales</taxon>
        <taxon>Paracoccaceae</taxon>
        <taxon>Paracoccus</taxon>
    </lineage>
</organism>
<dbReference type="PROSITE" id="PS51257">
    <property type="entry name" value="PROKAR_LIPOPROTEIN"/>
    <property type="match status" value="1"/>
</dbReference>
<evidence type="ECO:0000313" key="3">
    <source>
        <dbReference type="EMBL" id="TGN57290.1"/>
    </source>
</evidence>
<evidence type="ECO:0000256" key="2">
    <source>
        <dbReference type="SAM" id="SignalP"/>
    </source>
</evidence>
<keyword evidence="2" id="KW-0732">Signal</keyword>
<gene>
    <name evidence="3" type="ORF">E4L95_13520</name>
</gene>
<dbReference type="AlphaFoldDB" id="A0A4Z1CG47"/>